<protein>
    <recommendedName>
        <fullName evidence="2">DDE-1 domain-containing protein</fullName>
    </recommendedName>
</protein>
<dbReference type="GO" id="GO:0003677">
    <property type="term" value="F:DNA binding"/>
    <property type="evidence" value="ECO:0007669"/>
    <property type="project" value="TreeGrafter"/>
</dbReference>
<name>A0A8R2F8N9_ACYPI</name>
<dbReference type="PANTHER" id="PTHR19303">
    <property type="entry name" value="TRANSPOSON"/>
    <property type="match status" value="1"/>
</dbReference>
<proteinExistence type="predicted"/>
<evidence type="ECO:0000259" key="2">
    <source>
        <dbReference type="Pfam" id="PF03184"/>
    </source>
</evidence>
<dbReference type="OrthoDB" id="6623948at2759"/>
<dbReference type="GO" id="GO:0005634">
    <property type="term" value="C:nucleus"/>
    <property type="evidence" value="ECO:0007669"/>
    <property type="project" value="TreeGrafter"/>
</dbReference>
<evidence type="ECO:0000256" key="1">
    <source>
        <dbReference type="SAM" id="MobiDB-lite"/>
    </source>
</evidence>
<dbReference type="RefSeq" id="XP_008183710.1">
    <property type="nucleotide sequence ID" value="XM_008185488.1"/>
</dbReference>
<reference evidence="3" key="2">
    <citation type="submission" date="2022-06" db="UniProtKB">
        <authorList>
            <consortium name="EnsemblMetazoa"/>
        </authorList>
    </citation>
    <scope>IDENTIFICATION</scope>
</reference>
<dbReference type="Gene3D" id="3.30.420.10">
    <property type="entry name" value="Ribonuclease H-like superfamily/Ribonuclease H"/>
    <property type="match status" value="1"/>
</dbReference>
<dbReference type="InterPro" id="IPR004875">
    <property type="entry name" value="DDE_SF_endonuclease_dom"/>
</dbReference>
<feature type="domain" description="DDE-1" evidence="2">
    <location>
        <begin position="160"/>
        <end position="282"/>
    </location>
</feature>
<feature type="region of interest" description="Disordered" evidence="1">
    <location>
        <begin position="335"/>
        <end position="366"/>
    </location>
</feature>
<evidence type="ECO:0000313" key="3">
    <source>
        <dbReference type="EnsemblMetazoa" id="XP_008183710.1"/>
    </source>
</evidence>
<dbReference type="KEGG" id="api:103309611"/>
<dbReference type="PANTHER" id="PTHR19303:SF74">
    <property type="entry name" value="POGO TRANSPOSABLE ELEMENT WITH KRAB DOMAIN"/>
    <property type="match status" value="1"/>
</dbReference>
<dbReference type="GeneID" id="103309611"/>
<dbReference type="EnsemblMetazoa" id="XM_008185488.1">
    <property type="protein sequence ID" value="XP_008183710.1"/>
    <property type="gene ID" value="LOC103309611"/>
</dbReference>
<dbReference type="AlphaFoldDB" id="A0A8R2F8N9"/>
<dbReference type="InterPro" id="IPR036397">
    <property type="entry name" value="RNaseH_sf"/>
</dbReference>
<accession>A0A8R2F8N9</accession>
<feature type="compositionally biased region" description="Polar residues" evidence="1">
    <location>
        <begin position="335"/>
        <end position="350"/>
    </location>
</feature>
<evidence type="ECO:0000313" key="4">
    <source>
        <dbReference type="Proteomes" id="UP000007819"/>
    </source>
</evidence>
<dbReference type="Pfam" id="PF03184">
    <property type="entry name" value="DDE_1"/>
    <property type="match status" value="1"/>
</dbReference>
<reference evidence="4" key="1">
    <citation type="submission" date="2010-06" db="EMBL/GenBank/DDBJ databases">
        <authorList>
            <person name="Jiang H."/>
            <person name="Abraham K."/>
            <person name="Ali S."/>
            <person name="Alsbrooks S.L."/>
            <person name="Anim B.N."/>
            <person name="Anosike U.S."/>
            <person name="Attaway T."/>
            <person name="Bandaranaike D.P."/>
            <person name="Battles P.K."/>
            <person name="Bell S.N."/>
            <person name="Bell A.V."/>
            <person name="Beltran B."/>
            <person name="Bickham C."/>
            <person name="Bustamante Y."/>
            <person name="Caleb T."/>
            <person name="Canada A."/>
            <person name="Cardenas V."/>
            <person name="Carter K."/>
            <person name="Chacko J."/>
            <person name="Chandrabose M.N."/>
            <person name="Chavez D."/>
            <person name="Chavez A."/>
            <person name="Chen L."/>
            <person name="Chu H.-S."/>
            <person name="Claassen K.J."/>
            <person name="Cockrell R."/>
            <person name="Collins M."/>
            <person name="Cooper J.A."/>
            <person name="Cree A."/>
            <person name="Curry S.M."/>
            <person name="Da Y."/>
            <person name="Dao M.D."/>
            <person name="Das B."/>
            <person name="Davila M.-L."/>
            <person name="Davy-Carroll L."/>
            <person name="Denson S."/>
            <person name="Dinh H."/>
            <person name="Ebong V.E."/>
            <person name="Edwards J.R."/>
            <person name="Egan A."/>
            <person name="El-Daye J."/>
            <person name="Escobedo L."/>
            <person name="Fernandez S."/>
            <person name="Fernando P.R."/>
            <person name="Flagg N."/>
            <person name="Forbes L.D."/>
            <person name="Fowler R.G."/>
            <person name="Fu Q."/>
            <person name="Gabisi R.A."/>
            <person name="Ganer J."/>
            <person name="Garbino Pronczuk A."/>
            <person name="Garcia R.M."/>
            <person name="Garner T."/>
            <person name="Garrett T.E."/>
            <person name="Gonzalez D.A."/>
            <person name="Hamid H."/>
            <person name="Hawkins E.S."/>
            <person name="Hirani K."/>
            <person name="Hogues M.E."/>
            <person name="Hollins B."/>
            <person name="Hsiao C.-H."/>
            <person name="Jabil R."/>
            <person name="James M.L."/>
            <person name="Jhangiani S.N."/>
            <person name="Johnson B."/>
            <person name="Johnson Q."/>
            <person name="Joshi V."/>
            <person name="Kalu J.B."/>
            <person name="Kam C."/>
            <person name="Kashfia A."/>
            <person name="Keebler J."/>
            <person name="Kisamo H."/>
            <person name="Kovar C.L."/>
            <person name="Lago L.A."/>
            <person name="Lai C.-Y."/>
            <person name="Laidlaw J."/>
            <person name="Lara F."/>
            <person name="Le T.-K."/>
            <person name="Lee S.L."/>
            <person name="Legall F.H."/>
            <person name="Lemon S.J."/>
            <person name="Lewis L.R."/>
            <person name="Li B."/>
            <person name="Liu Y."/>
            <person name="Liu Y.-S."/>
            <person name="Lopez J."/>
            <person name="Lozado R.J."/>
            <person name="Lu J."/>
            <person name="Madu R.C."/>
            <person name="Maheshwari M."/>
            <person name="Maheshwari R."/>
            <person name="Malloy K."/>
            <person name="Martinez E."/>
            <person name="Mathew T."/>
            <person name="Mercado I.C."/>
            <person name="Mercado C."/>
            <person name="Meyer B."/>
            <person name="Montgomery K."/>
            <person name="Morgan M.B."/>
            <person name="Munidasa M."/>
            <person name="Nazareth L.V."/>
            <person name="Nelson J."/>
            <person name="Ng B.M."/>
            <person name="Nguyen N.B."/>
            <person name="Nguyen P.Q."/>
            <person name="Nguyen T."/>
            <person name="Obregon M."/>
            <person name="Okwuonu G.O."/>
            <person name="Onwere C.G."/>
            <person name="Orozco G."/>
            <person name="Parra A."/>
            <person name="Patel S."/>
            <person name="Patil S."/>
            <person name="Perez A."/>
            <person name="Perez Y."/>
            <person name="Pham C."/>
            <person name="Primus E.L."/>
            <person name="Pu L.-L."/>
            <person name="Puazo M."/>
            <person name="Qin X."/>
            <person name="Quiroz J.B."/>
            <person name="Reese J."/>
            <person name="Richards S."/>
            <person name="Rives C.M."/>
            <person name="Robberts R."/>
            <person name="Ruiz S.J."/>
            <person name="Ruiz M.J."/>
            <person name="Santibanez J."/>
            <person name="Schneider B.W."/>
            <person name="Sisson I."/>
            <person name="Smith M."/>
            <person name="Sodergren E."/>
            <person name="Song X.-Z."/>
            <person name="Song B.B."/>
            <person name="Summersgill H."/>
            <person name="Thelus R."/>
            <person name="Thornton R.D."/>
            <person name="Trejos Z.Y."/>
            <person name="Usmani K."/>
            <person name="Vattathil S."/>
            <person name="Villasana D."/>
            <person name="Walker D.L."/>
            <person name="Wang S."/>
            <person name="Wang K."/>
            <person name="White C.S."/>
            <person name="Williams A.C."/>
            <person name="Williamson J."/>
            <person name="Wilson K."/>
            <person name="Woghiren I.O."/>
            <person name="Woodworth J.R."/>
            <person name="Worley K.C."/>
            <person name="Wright R.A."/>
            <person name="Wu W."/>
            <person name="Young L."/>
            <person name="Zhang L."/>
            <person name="Zhang J."/>
            <person name="Zhu Y."/>
            <person name="Muzny D.M."/>
            <person name="Weinstock G."/>
            <person name="Gibbs R.A."/>
        </authorList>
    </citation>
    <scope>NUCLEOTIDE SEQUENCE [LARGE SCALE GENOMIC DNA]</scope>
    <source>
        <strain evidence="4">LSR1</strain>
    </source>
</reference>
<dbReference type="InterPro" id="IPR050863">
    <property type="entry name" value="CenT-Element_Derived"/>
</dbReference>
<dbReference type="Proteomes" id="UP000007819">
    <property type="component" value="Chromosome X"/>
</dbReference>
<keyword evidence="4" id="KW-1185">Reference proteome</keyword>
<organism evidence="3 4">
    <name type="scientific">Acyrthosiphon pisum</name>
    <name type="common">Pea aphid</name>
    <dbReference type="NCBI Taxonomy" id="7029"/>
    <lineage>
        <taxon>Eukaryota</taxon>
        <taxon>Metazoa</taxon>
        <taxon>Ecdysozoa</taxon>
        <taxon>Arthropoda</taxon>
        <taxon>Hexapoda</taxon>
        <taxon>Insecta</taxon>
        <taxon>Pterygota</taxon>
        <taxon>Neoptera</taxon>
        <taxon>Paraneoptera</taxon>
        <taxon>Hemiptera</taxon>
        <taxon>Sternorrhyncha</taxon>
        <taxon>Aphidomorpha</taxon>
        <taxon>Aphidoidea</taxon>
        <taxon>Aphididae</taxon>
        <taxon>Macrosiphini</taxon>
        <taxon>Acyrthosiphon</taxon>
    </lineage>
</organism>
<sequence length="366" mass="41655">MLSVGRPCDLQDEEEKSLVEGLITASKWGFPLTCFEVHLMVKHYLDRKGLTAKQFKNNMPGPDWAKSFLKRHNSTLTIRLSENIKRSRPNISIETITHFFNELSQTLEGVPPDAIINYDETNLTDDPGKVKVICRRGTKHVDYLLDSLKASTSVMFSGPASGVMLPVYVVYKSEHLYPSWTYHGPQKTRFNRSKSGWFDMKIFEDWYFEVVLPYFRTINANKKVMIGDNLASHVSEEVIKSCAENGISFVLLPPNTTHLTQSLDVAFFRPLKLKWRDVLRSWKNKNIGTLPKTQFPGLLKNSITVFEDPDDPDPLQPELEIESPLVITIPASNEPVASSSQVNSMSTINMYDSDDVDDDENFKKKT</sequence>